<dbReference type="AlphaFoldDB" id="A0A143HI47"/>
<organism evidence="9 10">
    <name type="scientific">Rummeliibacillus stabekisii</name>
    <dbReference type="NCBI Taxonomy" id="241244"/>
    <lineage>
        <taxon>Bacteria</taxon>
        <taxon>Bacillati</taxon>
        <taxon>Bacillota</taxon>
        <taxon>Bacilli</taxon>
        <taxon>Bacillales</taxon>
        <taxon>Caryophanaceae</taxon>
        <taxon>Rummeliibacillus</taxon>
    </lineage>
</organism>
<evidence type="ECO:0000256" key="7">
    <source>
        <dbReference type="SAM" id="SignalP"/>
    </source>
</evidence>
<dbReference type="Proteomes" id="UP000076021">
    <property type="component" value="Chromosome"/>
</dbReference>
<keyword evidence="4" id="KW-0378">Hydrolase</keyword>
<dbReference type="GO" id="GO:0005576">
    <property type="term" value="C:extracellular region"/>
    <property type="evidence" value="ECO:0007669"/>
    <property type="project" value="UniProtKB-SubCell"/>
</dbReference>
<dbReference type="PANTHER" id="PTHR33308:SF9">
    <property type="entry name" value="PEPTIDOGLYCAN HYDROLASE FLGJ"/>
    <property type="match status" value="1"/>
</dbReference>
<comment type="subcellular location">
    <subcellularLocation>
        <location evidence="1">Secreted</location>
    </subcellularLocation>
</comment>
<reference evidence="10" key="2">
    <citation type="submission" date="2016-03" db="EMBL/GenBank/DDBJ databases">
        <authorList>
            <person name="Ploux O."/>
        </authorList>
    </citation>
    <scope>NUCLEOTIDE SEQUENCE [LARGE SCALE GENOMIC DNA]</scope>
    <source>
        <strain evidence="10">PP9</strain>
    </source>
</reference>
<evidence type="ECO:0000256" key="4">
    <source>
        <dbReference type="ARBA" id="ARBA00022801"/>
    </source>
</evidence>
<dbReference type="InterPro" id="IPR051056">
    <property type="entry name" value="Glycosyl_Hydrolase_73"/>
</dbReference>
<dbReference type="Gene3D" id="1.10.530.10">
    <property type="match status" value="1"/>
</dbReference>
<feature type="chain" id="PRO_5039233312" description="SH3b domain-containing protein" evidence="7">
    <location>
        <begin position="25"/>
        <end position="735"/>
    </location>
</feature>
<protein>
    <recommendedName>
        <fullName evidence="8">SH3b domain-containing protein</fullName>
    </recommendedName>
</protein>
<evidence type="ECO:0000313" key="9">
    <source>
        <dbReference type="EMBL" id="AMX00942.1"/>
    </source>
</evidence>
<sequence>MPIPKTLAASMISAAILATTVTTAIPTIQADAKTTVKAKVKQGKTSRLGRIKTAKAIIYPSPTATKGTTSAKQLHLTFYINKKAIYKDTAYFLISNYKDPSKPTVGWVKSKDITTRTHTIAKNSTTKRYVKGNGKAYTRPWGDERNVMFTTLTKDKNTLFQPKTTEKVGNDVWYSGKLNGQTVWLKYNQVTTTKPSTSEPKPETPKPTEPPKTEEPTKPTEPTKPVEPPKEDPSFETTAVEKIGSLKSTAKIYQDPTKLVDAELGSSYSKENFYVYKKTTIKSKTYYQISRDSKPIGWVEEGQLNLKNITSSSTTNLKLYLTGFGSAYNISDGDTNNVVYEKLDAYRAKAFTVKKVEVVNGKTYYQGSIGGKTVWINLEQADNNFIAENLRKTSNITQSEMQNYLIKKKGAAITSATLYKMIPAFLEIQKEYGINAQFMFAHAIVETGWGSSQISQYKNNFFGYQAYDSAPFTCALYFPSGKEGLAYYAEKIYQNYLRVGGVYNNGVNVAGMNVRYATDKNWGRTITRIMEEMKPYNSSYYAAQPISTIVPAPVNKTYDHIIPANMPQPSIFKTFDKGIKTTTNASTKVYSMPYAQPARQLGTLASGKSITLLGHNSDVKDIKDSNGKFKARWFRIQYTDANGQATDQAWVSSESLDIQNLAVTNGDGCNVRDKASTKDSKILTKLNDETYFKLVLDSKNKPVTEKDESNTTWYQLYIPGTTTKAWISSTIITKF</sequence>
<gene>
    <name evidence="9" type="ORF">ATY39_17070</name>
</gene>
<feature type="compositionally biased region" description="Basic and acidic residues" evidence="6">
    <location>
        <begin position="200"/>
        <end position="218"/>
    </location>
</feature>
<dbReference type="Pfam" id="PF01832">
    <property type="entry name" value="Glucosaminidase"/>
    <property type="match status" value="1"/>
</dbReference>
<dbReference type="SMART" id="SM00047">
    <property type="entry name" value="LYZ2"/>
    <property type="match status" value="1"/>
</dbReference>
<dbReference type="SUPFAM" id="SSF82057">
    <property type="entry name" value="Prokaryotic SH3-related domain"/>
    <property type="match status" value="1"/>
</dbReference>
<evidence type="ECO:0000256" key="6">
    <source>
        <dbReference type="SAM" id="MobiDB-lite"/>
    </source>
</evidence>
<dbReference type="Gene3D" id="2.30.30.40">
    <property type="entry name" value="SH3 Domains"/>
    <property type="match status" value="1"/>
</dbReference>
<dbReference type="OrthoDB" id="9816557at2"/>
<dbReference type="STRING" id="241244.ATY39_17070"/>
<dbReference type="InterPro" id="IPR038200">
    <property type="entry name" value="GW_dom_sf"/>
</dbReference>
<keyword evidence="2" id="KW-0964">Secreted</keyword>
<dbReference type="InterPro" id="IPR002901">
    <property type="entry name" value="MGlyc_endo_b_GlcNAc-like_dom"/>
</dbReference>
<dbReference type="RefSeq" id="WP_066791785.1">
    <property type="nucleotide sequence ID" value="NZ_CP014806.1"/>
</dbReference>
<evidence type="ECO:0000256" key="5">
    <source>
        <dbReference type="ARBA" id="ARBA00023316"/>
    </source>
</evidence>
<keyword evidence="10" id="KW-1185">Reference proteome</keyword>
<dbReference type="PANTHER" id="PTHR33308">
    <property type="entry name" value="PEPTIDOGLYCAN HYDROLASE FLGJ"/>
    <property type="match status" value="1"/>
</dbReference>
<name>A0A143HI47_9BACL</name>
<evidence type="ECO:0000256" key="3">
    <source>
        <dbReference type="ARBA" id="ARBA00022729"/>
    </source>
</evidence>
<keyword evidence="5" id="KW-0961">Cell wall biogenesis/degradation</keyword>
<dbReference type="GO" id="GO:0071555">
    <property type="term" value="P:cell wall organization"/>
    <property type="evidence" value="ECO:0007669"/>
    <property type="project" value="UniProtKB-KW"/>
</dbReference>
<dbReference type="InterPro" id="IPR003646">
    <property type="entry name" value="SH3-like_bac-type"/>
</dbReference>
<dbReference type="Pfam" id="PF13457">
    <property type="entry name" value="GW"/>
    <property type="match status" value="3"/>
</dbReference>
<evidence type="ECO:0000313" key="10">
    <source>
        <dbReference type="Proteomes" id="UP000076021"/>
    </source>
</evidence>
<dbReference type="GO" id="GO:0004040">
    <property type="term" value="F:amidase activity"/>
    <property type="evidence" value="ECO:0007669"/>
    <property type="project" value="InterPro"/>
</dbReference>
<reference evidence="9 10" key="1">
    <citation type="journal article" date="2016" name="Genome Announc.">
        <title>Whole-Genome Sequence of Rummeliibacillus stabekisii Strain PP9 Isolated from Antarctic Soil.</title>
        <authorList>
            <person name="da Mota F.F."/>
            <person name="Vollu R.E."/>
            <person name="Jurelevicius D."/>
            <person name="Seldin L."/>
        </authorList>
    </citation>
    <scope>NUCLEOTIDE SEQUENCE [LARGE SCALE GENOMIC DNA]</scope>
    <source>
        <strain evidence="9 10">PP9</strain>
    </source>
</reference>
<evidence type="ECO:0000256" key="2">
    <source>
        <dbReference type="ARBA" id="ARBA00022525"/>
    </source>
</evidence>
<dbReference type="PROSITE" id="PS51781">
    <property type="entry name" value="SH3B"/>
    <property type="match status" value="1"/>
</dbReference>
<dbReference type="InterPro" id="IPR025987">
    <property type="entry name" value="GW_dom"/>
</dbReference>
<evidence type="ECO:0000259" key="8">
    <source>
        <dbReference type="PROSITE" id="PS51781"/>
    </source>
</evidence>
<accession>A0A143HI47</accession>
<keyword evidence="3 7" id="KW-0732">Signal</keyword>
<dbReference type="Gene3D" id="2.30.30.170">
    <property type="match status" value="4"/>
</dbReference>
<proteinExistence type="predicted"/>
<dbReference type="EMBL" id="CP014806">
    <property type="protein sequence ID" value="AMX00942.1"/>
    <property type="molecule type" value="Genomic_DNA"/>
</dbReference>
<feature type="domain" description="SH3b" evidence="8">
    <location>
        <begin position="659"/>
        <end position="735"/>
    </location>
</feature>
<feature type="signal peptide" evidence="7">
    <location>
        <begin position="1"/>
        <end position="24"/>
    </location>
</feature>
<evidence type="ECO:0000256" key="1">
    <source>
        <dbReference type="ARBA" id="ARBA00004613"/>
    </source>
</evidence>
<feature type="region of interest" description="Disordered" evidence="6">
    <location>
        <begin position="192"/>
        <end position="236"/>
    </location>
</feature>
<dbReference type="KEGG" id="rst:ATY39_17070"/>